<feature type="coiled-coil region" evidence="1">
    <location>
        <begin position="84"/>
        <end position="120"/>
    </location>
</feature>
<dbReference type="RefSeq" id="WP_377771859.1">
    <property type="nucleotide sequence ID" value="NZ_JBHUHO010000029.1"/>
</dbReference>
<name>A0ABW4YJZ8_9BACL</name>
<sequence length="252" mass="28470">MAAWLSDWLRSVVTVILLAVIVDMLLPNKVMQRYARVAVGLIILLTILNPVMQFFRMDFASTLDAATEIFDEKAAQKNYQMPSLEDIQQKADRLKERQQQEAMQKTKSSLEQAIAEHLEQHIDEKVEKIDITLQQTAKDEMPSGIEKLQVHLLVTANNQGEDRGEQQMDEDHSNSDEIANITEVPDVEEINGVHVAIEASNEHEDAISAMGASEQHNVLLSNPQLEQFVKNVISSRWEVSKKLISVQLMAQT</sequence>
<dbReference type="NCBIfam" id="TIGR02896">
    <property type="entry name" value="spore_III_AF"/>
    <property type="match status" value="1"/>
</dbReference>
<dbReference type="Proteomes" id="UP001597362">
    <property type="component" value="Unassembled WGS sequence"/>
</dbReference>
<evidence type="ECO:0000313" key="3">
    <source>
        <dbReference type="EMBL" id="MFD2116065.1"/>
    </source>
</evidence>
<accession>A0ABW4YJZ8</accession>
<dbReference type="Pfam" id="PF09581">
    <property type="entry name" value="Spore_III_AF"/>
    <property type="match status" value="1"/>
</dbReference>
<feature type="transmembrane region" description="Helical" evidence="2">
    <location>
        <begin position="6"/>
        <end position="26"/>
    </location>
</feature>
<feature type="transmembrane region" description="Helical" evidence="2">
    <location>
        <begin position="38"/>
        <end position="55"/>
    </location>
</feature>
<gene>
    <name evidence="3" type="primary">spoIIIAF</name>
    <name evidence="3" type="ORF">ACFSJH_10050</name>
</gene>
<comment type="caution">
    <text evidence="3">The sequence shown here is derived from an EMBL/GenBank/DDBJ whole genome shotgun (WGS) entry which is preliminary data.</text>
</comment>
<dbReference type="InterPro" id="IPR014245">
    <property type="entry name" value="Spore_III_AF"/>
</dbReference>
<proteinExistence type="predicted"/>
<organism evidence="3 4">
    <name type="scientific">Paenibacillus yanchengensis</name>
    <dbReference type="NCBI Taxonomy" id="2035833"/>
    <lineage>
        <taxon>Bacteria</taxon>
        <taxon>Bacillati</taxon>
        <taxon>Bacillota</taxon>
        <taxon>Bacilli</taxon>
        <taxon>Bacillales</taxon>
        <taxon>Paenibacillaceae</taxon>
        <taxon>Paenibacillus</taxon>
    </lineage>
</organism>
<keyword evidence="2" id="KW-0472">Membrane</keyword>
<evidence type="ECO:0000313" key="4">
    <source>
        <dbReference type="Proteomes" id="UP001597362"/>
    </source>
</evidence>
<keyword evidence="1" id="KW-0175">Coiled coil</keyword>
<reference evidence="4" key="1">
    <citation type="journal article" date="2019" name="Int. J. Syst. Evol. Microbiol.">
        <title>The Global Catalogue of Microorganisms (GCM) 10K type strain sequencing project: providing services to taxonomists for standard genome sequencing and annotation.</title>
        <authorList>
            <consortium name="The Broad Institute Genomics Platform"/>
            <consortium name="The Broad Institute Genome Sequencing Center for Infectious Disease"/>
            <person name="Wu L."/>
            <person name="Ma J."/>
        </authorList>
    </citation>
    <scope>NUCLEOTIDE SEQUENCE [LARGE SCALE GENOMIC DNA]</scope>
    <source>
        <strain evidence="4">GH52</strain>
    </source>
</reference>
<evidence type="ECO:0000256" key="2">
    <source>
        <dbReference type="SAM" id="Phobius"/>
    </source>
</evidence>
<keyword evidence="4" id="KW-1185">Reference proteome</keyword>
<keyword evidence="2" id="KW-0812">Transmembrane</keyword>
<keyword evidence="2" id="KW-1133">Transmembrane helix</keyword>
<protein>
    <submittedName>
        <fullName evidence="3">Stage III sporulation protein AF</fullName>
    </submittedName>
</protein>
<evidence type="ECO:0000256" key="1">
    <source>
        <dbReference type="SAM" id="Coils"/>
    </source>
</evidence>
<dbReference type="EMBL" id="JBHUHO010000029">
    <property type="protein sequence ID" value="MFD2116065.1"/>
    <property type="molecule type" value="Genomic_DNA"/>
</dbReference>